<sequence>MEEVYEGEQLSALGYSSEPLDYNNFSLMDIIFEHTLCLKEDE</sequence>
<comment type="caution">
    <text evidence="1">The sequence shown here is derived from an EMBL/GenBank/DDBJ whole genome shotgun (WGS) entry which is preliminary data.</text>
</comment>
<evidence type="ECO:0000313" key="2">
    <source>
        <dbReference type="Proteomes" id="UP000186102"/>
    </source>
</evidence>
<evidence type="ECO:0000313" key="1">
    <source>
        <dbReference type="EMBL" id="OLN29681.1"/>
    </source>
</evidence>
<proteinExistence type="predicted"/>
<dbReference type="EMBL" id="MLBF01000030">
    <property type="protein sequence ID" value="OLN29681.1"/>
    <property type="molecule type" value="Genomic_DNA"/>
</dbReference>
<gene>
    <name evidence="1" type="ORF">DSOL_3386</name>
</gene>
<protein>
    <submittedName>
        <fullName evidence="1">Uncharacterized protein</fullName>
    </submittedName>
</protein>
<dbReference type="STRING" id="1888891.DSOL_3386"/>
<keyword evidence="2" id="KW-1185">Reference proteome</keyword>
<dbReference type="Proteomes" id="UP000186102">
    <property type="component" value="Unassembled WGS sequence"/>
</dbReference>
<organism evidence="1 2">
    <name type="scientific">Desulfosporosinus metallidurans</name>
    <dbReference type="NCBI Taxonomy" id="1888891"/>
    <lineage>
        <taxon>Bacteria</taxon>
        <taxon>Bacillati</taxon>
        <taxon>Bacillota</taxon>
        <taxon>Clostridia</taxon>
        <taxon>Eubacteriales</taxon>
        <taxon>Desulfitobacteriaceae</taxon>
        <taxon>Desulfosporosinus</taxon>
    </lineage>
</organism>
<dbReference type="AlphaFoldDB" id="A0A1Q8QQQ2"/>
<accession>A0A1Q8QQQ2</accession>
<reference evidence="1 2" key="1">
    <citation type="submission" date="2016-09" db="EMBL/GenBank/DDBJ databases">
        <title>Complete genome of Desulfosporosinus sp. OL.</title>
        <authorList>
            <person name="Mardanov A."/>
            <person name="Beletsky A."/>
            <person name="Panova A."/>
            <person name="Karnachuk O."/>
            <person name="Ravin N."/>
        </authorList>
    </citation>
    <scope>NUCLEOTIDE SEQUENCE [LARGE SCALE GENOMIC DNA]</scope>
    <source>
        <strain evidence="1 2">OL</strain>
    </source>
</reference>
<name>A0A1Q8QQQ2_9FIRM</name>